<evidence type="ECO:0000313" key="2">
    <source>
        <dbReference type="EMBL" id="VVM78482.1"/>
    </source>
</evidence>
<protein>
    <recommendedName>
        <fullName evidence="1">Endoribonuclease L-PSP/chorismate mutase-like domain-containing protein</fullName>
    </recommendedName>
</protein>
<dbReference type="InterPro" id="IPR013813">
    <property type="entry name" value="Endoribo_LPSP/chorism_mut-like"/>
</dbReference>
<dbReference type="PANTHER" id="PTHR43760">
    <property type="entry name" value="ENDORIBONUCLEASE-RELATED"/>
    <property type="match status" value="1"/>
</dbReference>
<sequence length="170" mass="18600">MRVQRMFVQKMSCDERFIALAKELRYDIYGENTAGGHYAPLVRHHDELYISGMVPRMNGEIQYPGRVGMELTLSDAQTAASISAMRGLALIVDAIGSLDKIKSLLRVTVYVKSTADFVDLSEVANGASDVFSHVLGDVGKHTRTTVGVYQLPKNAAVEVDMIVALRPSAI</sequence>
<dbReference type="CDD" id="cd02199">
    <property type="entry name" value="YjgF_YER057c_UK114_like_1"/>
    <property type="match status" value="1"/>
</dbReference>
<dbReference type="Proteomes" id="UP000325607">
    <property type="component" value="Unassembled WGS sequence"/>
</dbReference>
<gene>
    <name evidence="2" type="ORF">PS645_02139</name>
</gene>
<reference evidence="2 3" key="1">
    <citation type="submission" date="2019-09" db="EMBL/GenBank/DDBJ databases">
        <authorList>
            <person name="Chandra G."/>
            <person name="Truman W A."/>
        </authorList>
    </citation>
    <scope>NUCLEOTIDE SEQUENCE [LARGE SCALE GENOMIC DNA]</scope>
    <source>
        <strain evidence="2">PS645</strain>
    </source>
</reference>
<dbReference type="AlphaFoldDB" id="A0A5E6SE86"/>
<dbReference type="InterPro" id="IPR035959">
    <property type="entry name" value="RutC-like_sf"/>
</dbReference>
<name>A0A5E6SE86_PSEFL</name>
<dbReference type="SUPFAM" id="SSF55298">
    <property type="entry name" value="YjgF-like"/>
    <property type="match status" value="1"/>
</dbReference>
<accession>A0A5E6SE86</accession>
<dbReference type="Pfam" id="PF14588">
    <property type="entry name" value="YjgF_endoribonc"/>
    <property type="match status" value="1"/>
</dbReference>
<dbReference type="EMBL" id="CABVGX010000014">
    <property type="protein sequence ID" value="VVM78482.1"/>
    <property type="molecule type" value="Genomic_DNA"/>
</dbReference>
<dbReference type="PANTHER" id="PTHR43760:SF1">
    <property type="entry name" value="ENDORIBONUCLEASE L-PSP_CHORISMATE MUTASE-LIKE DOMAIN-CONTAINING PROTEIN"/>
    <property type="match status" value="1"/>
</dbReference>
<feature type="domain" description="Endoribonuclease L-PSP/chorismate mutase-like" evidence="1">
    <location>
        <begin position="33"/>
        <end position="159"/>
    </location>
</feature>
<dbReference type="Gene3D" id="3.30.1330.40">
    <property type="entry name" value="RutC-like"/>
    <property type="match status" value="1"/>
</dbReference>
<proteinExistence type="predicted"/>
<evidence type="ECO:0000313" key="3">
    <source>
        <dbReference type="Proteomes" id="UP000325607"/>
    </source>
</evidence>
<evidence type="ECO:0000259" key="1">
    <source>
        <dbReference type="Pfam" id="PF14588"/>
    </source>
</evidence>
<organism evidence="2 3">
    <name type="scientific">Pseudomonas fluorescens</name>
    <dbReference type="NCBI Taxonomy" id="294"/>
    <lineage>
        <taxon>Bacteria</taxon>
        <taxon>Pseudomonadati</taxon>
        <taxon>Pseudomonadota</taxon>
        <taxon>Gammaproteobacteria</taxon>
        <taxon>Pseudomonadales</taxon>
        <taxon>Pseudomonadaceae</taxon>
        <taxon>Pseudomonas</taxon>
    </lineage>
</organism>